<feature type="binding site" evidence="2">
    <location>
        <position position="64"/>
    </location>
    <ligand>
        <name>CoA</name>
        <dbReference type="ChEBI" id="CHEBI:57287"/>
    </ligand>
</feature>
<dbReference type="InterPro" id="IPR029069">
    <property type="entry name" value="HotDog_dom_sf"/>
</dbReference>
<accession>A0A9D2GNY8</accession>
<evidence type="ECO:0000313" key="5">
    <source>
        <dbReference type="Proteomes" id="UP000824115"/>
    </source>
</evidence>
<dbReference type="PANTHER" id="PTHR36934">
    <property type="entry name" value="BLR0278 PROTEIN"/>
    <property type="match status" value="1"/>
</dbReference>
<evidence type="ECO:0000256" key="1">
    <source>
        <dbReference type="PIRSR" id="PIRSR014972-1"/>
    </source>
</evidence>
<evidence type="ECO:0000313" key="4">
    <source>
        <dbReference type="EMBL" id="HIZ84991.1"/>
    </source>
</evidence>
<feature type="binding site" evidence="2">
    <location>
        <position position="64"/>
    </location>
    <ligand>
        <name>substrate</name>
    </ligand>
</feature>
<dbReference type="PANTHER" id="PTHR36934:SF1">
    <property type="entry name" value="THIOESTERASE DOMAIN-CONTAINING PROTEIN"/>
    <property type="match status" value="1"/>
</dbReference>
<organism evidence="4 5">
    <name type="scientific">Candidatus Coprenecus stercoravium</name>
    <dbReference type="NCBI Taxonomy" id="2840735"/>
    <lineage>
        <taxon>Bacteria</taxon>
        <taxon>Pseudomonadati</taxon>
        <taxon>Bacteroidota</taxon>
        <taxon>Bacteroidia</taxon>
        <taxon>Bacteroidales</taxon>
        <taxon>Rikenellaceae</taxon>
        <taxon>Rikenellaceae incertae sedis</taxon>
        <taxon>Candidatus Coprenecus</taxon>
    </lineage>
</organism>
<evidence type="ECO:0000259" key="3">
    <source>
        <dbReference type="Pfam" id="PF22636"/>
    </source>
</evidence>
<comment type="caution">
    <text evidence="4">The sequence shown here is derived from an EMBL/GenBank/DDBJ whole genome shotgun (WGS) entry which is preliminary data.</text>
</comment>
<gene>
    <name evidence="4" type="ORF">IAC04_00670</name>
</gene>
<feature type="domain" description="Fluoroacetyl-CoA-specific thioesterase-like" evidence="3">
    <location>
        <begin position="19"/>
        <end position="120"/>
    </location>
</feature>
<dbReference type="InterPro" id="IPR025540">
    <property type="entry name" value="FlK"/>
</dbReference>
<dbReference type="SUPFAM" id="SSF54637">
    <property type="entry name" value="Thioesterase/thiol ester dehydrase-isomerase"/>
    <property type="match status" value="1"/>
</dbReference>
<dbReference type="EMBL" id="DXAW01000020">
    <property type="protein sequence ID" value="HIZ84991.1"/>
    <property type="molecule type" value="Genomic_DNA"/>
</dbReference>
<feature type="active site" evidence="1">
    <location>
        <position position="45"/>
    </location>
</feature>
<dbReference type="CDD" id="cd03440">
    <property type="entry name" value="hot_dog"/>
    <property type="match status" value="1"/>
</dbReference>
<dbReference type="Gene3D" id="3.10.129.10">
    <property type="entry name" value="Hotdog Thioesterase"/>
    <property type="match status" value="1"/>
</dbReference>
<dbReference type="Proteomes" id="UP000824115">
    <property type="component" value="Unassembled WGS sequence"/>
</dbReference>
<evidence type="ECO:0000256" key="2">
    <source>
        <dbReference type="PIRSR" id="PIRSR014972-2"/>
    </source>
</evidence>
<feature type="binding site" evidence="2">
    <location>
        <position position="115"/>
    </location>
    <ligand>
        <name>substrate</name>
    </ligand>
</feature>
<feature type="active site" evidence="1">
    <location>
        <position position="71"/>
    </location>
</feature>
<dbReference type="PIRSF" id="PIRSF014972">
    <property type="entry name" value="FlK"/>
    <property type="match status" value="1"/>
</dbReference>
<protein>
    <submittedName>
        <fullName evidence="4">Thioesterase family protein</fullName>
    </submittedName>
</protein>
<sequence length="128" mass="13610">MATEDIKVGITGTSTTKVCKENCASLMGSGALDVFATPAVVAYMEMAACYAVNDLLEEGLSTVGTRVDIAHIKASPIGETITATATLKEIDGRRLVFDVTARDSKGEIANGTHERFIIKVDKFLAKIQ</sequence>
<dbReference type="Pfam" id="PF22636">
    <property type="entry name" value="FlK"/>
    <property type="match status" value="1"/>
</dbReference>
<dbReference type="InterPro" id="IPR054485">
    <property type="entry name" value="FlK-like_dom"/>
</dbReference>
<proteinExistence type="predicted"/>
<dbReference type="AlphaFoldDB" id="A0A9D2GNY8"/>
<reference evidence="4" key="2">
    <citation type="submission" date="2021-04" db="EMBL/GenBank/DDBJ databases">
        <authorList>
            <person name="Gilroy R."/>
        </authorList>
    </citation>
    <scope>NUCLEOTIDE SEQUENCE</scope>
    <source>
        <strain evidence="4">Gambia16-554</strain>
    </source>
</reference>
<feature type="active site" evidence="1">
    <location>
        <position position="37"/>
    </location>
</feature>
<name>A0A9D2GNY8_9BACT</name>
<reference evidence="4" key="1">
    <citation type="journal article" date="2021" name="PeerJ">
        <title>Extensive microbial diversity within the chicken gut microbiome revealed by metagenomics and culture.</title>
        <authorList>
            <person name="Gilroy R."/>
            <person name="Ravi A."/>
            <person name="Getino M."/>
            <person name="Pursley I."/>
            <person name="Horton D.L."/>
            <person name="Alikhan N.F."/>
            <person name="Baker D."/>
            <person name="Gharbi K."/>
            <person name="Hall N."/>
            <person name="Watson M."/>
            <person name="Adriaenssens E.M."/>
            <person name="Foster-Nyarko E."/>
            <person name="Jarju S."/>
            <person name="Secka A."/>
            <person name="Antonio M."/>
            <person name="Oren A."/>
            <person name="Chaudhuri R.R."/>
            <person name="La Ragione R."/>
            <person name="Hildebrand F."/>
            <person name="Pallen M.J."/>
        </authorList>
    </citation>
    <scope>NUCLEOTIDE SEQUENCE</scope>
    <source>
        <strain evidence="4">Gambia16-554</strain>
    </source>
</reference>